<dbReference type="RefSeq" id="WP_010915974.1">
    <property type="nucleotide sequence ID" value="NC_002679.1"/>
</dbReference>
<keyword evidence="2" id="KW-0238">DNA-binding</keyword>
<gene>
    <name evidence="5" type="ordered locus">mll9224</name>
</gene>
<dbReference type="InterPro" id="IPR019885">
    <property type="entry name" value="Tscrpt_reg_HTH_AsnC-type_CS"/>
</dbReference>
<organism evidence="5 6">
    <name type="scientific">Mesorhizobium japonicum (strain LMG 29417 / CECT 9101 / MAFF 303099)</name>
    <name type="common">Mesorhizobium loti (strain MAFF 303099)</name>
    <dbReference type="NCBI Taxonomy" id="266835"/>
    <lineage>
        <taxon>Bacteria</taxon>
        <taxon>Pseudomonadati</taxon>
        <taxon>Pseudomonadota</taxon>
        <taxon>Alphaproteobacteria</taxon>
        <taxon>Hyphomicrobiales</taxon>
        <taxon>Phyllobacteriaceae</taxon>
        <taxon>Mesorhizobium</taxon>
    </lineage>
</organism>
<geneLocation type="plasmid" evidence="5 6">
    <name>pMLa</name>
</geneLocation>
<dbReference type="GO" id="GO:0006355">
    <property type="term" value="P:regulation of DNA-templated transcription"/>
    <property type="evidence" value="ECO:0007669"/>
    <property type="project" value="UniProtKB-ARBA"/>
</dbReference>
<accession>Q981V1</accession>
<dbReference type="PATRIC" id="fig|266835.9.peg.7028"/>
<dbReference type="InterPro" id="IPR036390">
    <property type="entry name" value="WH_DNA-bd_sf"/>
</dbReference>
<dbReference type="GO" id="GO:0043200">
    <property type="term" value="P:response to amino acid"/>
    <property type="evidence" value="ECO:0007669"/>
    <property type="project" value="TreeGrafter"/>
</dbReference>
<dbReference type="InterPro" id="IPR036388">
    <property type="entry name" value="WH-like_DNA-bd_sf"/>
</dbReference>
<dbReference type="PRINTS" id="PR00033">
    <property type="entry name" value="HTHASNC"/>
</dbReference>
<evidence type="ECO:0000256" key="3">
    <source>
        <dbReference type="ARBA" id="ARBA00023163"/>
    </source>
</evidence>
<dbReference type="HOGENOM" id="CLU_091233_0_1_5"/>
<dbReference type="Pfam" id="PF13412">
    <property type="entry name" value="HTH_24"/>
    <property type="match status" value="1"/>
</dbReference>
<dbReference type="InterPro" id="IPR011008">
    <property type="entry name" value="Dimeric_a/b-barrel"/>
</dbReference>
<keyword evidence="5" id="KW-0614">Plasmid</keyword>
<dbReference type="CDD" id="cd00090">
    <property type="entry name" value="HTH_ARSR"/>
    <property type="match status" value="1"/>
</dbReference>
<dbReference type="KEGG" id="mlo:mll9224"/>
<dbReference type="Pfam" id="PF01037">
    <property type="entry name" value="AsnC_trans_reg"/>
    <property type="match status" value="1"/>
</dbReference>
<dbReference type="Proteomes" id="UP000000552">
    <property type="component" value="Plasmid pMLa"/>
</dbReference>
<name>Q981V1_RHILO</name>
<dbReference type="InterPro" id="IPR019888">
    <property type="entry name" value="Tscrpt_reg_AsnC-like"/>
</dbReference>
<reference evidence="5 6" key="1">
    <citation type="journal article" date="2000" name="DNA Res.">
        <title>Complete genome structure of the nitrogen-fixing symbiotic bacterium Mesorhizobium loti.</title>
        <authorList>
            <person name="Kaneko T."/>
            <person name="Nakamura Y."/>
            <person name="Sato S."/>
            <person name="Asamizu E."/>
            <person name="Kato T."/>
            <person name="Sasamoto S."/>
            <person name="Watanabe A."/>
            <person name="Idesawa K."/>
            <person name="Ishikawa A."/>
            <person name="Kawashima K."/>
            <person name="Kimura T."/>
            <person name="Kishida Y."/>
            <person name="Kiyokawa C."/>
            <person name="Kohara M."/>
            <person name="Matsumoto M."/>
            <person name="Matsuno A."/>
            <person name="Mochizuki Y."/>
            <person name="Nakayama S."/>
            <person name="Nakazaki N."/>
            <person name="Shimpo S."/>
            <person name="Sugimoto M."/>
            <person name="Takeuchi C."/>
            <person name="Yamada M."/>
            <person name="Tabata S."/>
        </authorList>
    </citation>
    <scope>NUCLEOTIDE SEQUENCE [LARGE SCALE GENOMIC DNA]</scope>
    <source>
        <strain evidence="6">LMG 29417 / CECT 9101 / MAFF 303099</strain>
        <plasmid evidence="5 6">pMLa</plasmid>
    </source>
</reference>
<dbReference type="GO" id="GO:0043565">
    <property type="term" value="F:sequence-specific DNA binding"/>
    <property type="evidence" value="ECO:0007669"/>
    <property type="project" value="InterPro"/>
</dbReference>
<evidence type="ECO:0000259" key="4">
    <source>
        <dbReference type="PROSITE" id="PS50956"/>
    </source>
</evidence>
<protein>
    <submittedName>
        <fullName evidence="5">Transcription regulator</fullName>
    </submittedName>
</protein>
<feature type="domain" description="HTH asnC-type" evidence="4">
    <location>
        <begin position="9"/>
        <end position="70"/>
    </location>
</feature>
<keyword evidence="3" id="KW-0804">Transcription</keyword>
<evidence type="ECO:0000256" key="1">
    <source>
        <dbReference type="ARBA" id="ARBA00023015"/>
    </source>
</evidence>
<dbReference type="SUPFAM" id="SSF46785">
    <property type="entry name" value="Winged helix' DNA-binding domain"/>
    <property type="match status" value="1"/>
</dbReference>
<dbReference type="InterPro" id="IPR019887">
    <property type="entry name" value="Tscrpt_reg_AsnC/Lrp_C"/>
</dbReference>
<evidence type="ECO:0000313" key="6">
    <source>
        <dbReference type="Proteomes" id="UP000000552"/>
    </source>
</evidence>
<dbReference type="Gene3D" id="3.30.70.920">
    <property type="match status" value="1"/>
</dbReference>
<dbReference type="EMBL" id="BA000013">
    <property type="protein sequence ID" value="BAB54608.1"/>
    <property type="molecule type" value="Genomic_DNA"/>
</dbReference>
<dbReference type="AlphaFoldDB" id="Q981V1"/>
<proteinExistence type="predicted"/>
<keyword evidence="1" id="KW-0805">Transcription regulation</keyword>
<dbReference type="SMART" id="SM00344">
    <property type="entry name" value="HTH_ASNC"/>
    <property type="match status" value="1"/>
</dbReference>
<dbReference type="GO" id="GO:0005829">
    <property type="term" value="C:cytosol"/>
    <property type="evidence" value="ECO:0007669"/>
    <property type="project" value="TreeGrafter"/>
</dbReference>
<dbReference type="SUPFAM" id="SSF54909">
    <property type="entry name" value="Dimeric alpha+beta barrel"/>
    <property type="match status" value="1"/>
</dbReference>
<dbReference type="PANTHER" id="PTHR30154:SF34">
    <property type="entry name" value="TRANSCRIPTIONAL REGULATOR AZLB"/>
    <property type="match status" value="1"/>
</dbReference>
<evidence type="ECO:0000313" key="5">
    <source>
        <dbReference type="EMBL" id="BAB54608.1"/>
    </source>
</evidence>
<dbReference type="InterPro" id="IPR000485">
    <property type="entry name" value="AsnC-type_HTH_dom"/>
</dbReference>
<dbReference type="PROSITE" id="PS00519">
    <property type="entry name" value="HTH_ASNC_1"/>
    <property type="match status" value="1"/>
</dbReference>
<evidence type="ECO:0000256" key="2">
    <source>
        <dbReference type="ARBA" id="ARBA00023125"/>
    </source>
</evidence>
<dbReference type="PROSITE" id="PS50956">
    <property type="entry name" value="HTH_ASNC_2"/>
    <property type="match status" value="1"/>
</dbReference>
<sequence length="158" mass="17842">MTQAGKTRLDDFDIKILQLVQFDSLMPQHEISDRVGLSAAAVARRLKRLSSTGIIRKDMSISNERAVGSPQTVIVEVTAKNGKPHLLDGMKRRFLNCPQVQQCYHVTGGADFILIINTRGMDEYTFLTRQLFFQEGNVKSFRTRVMMEEVKSADPIPL</sequence>
<dbReference type="InterPro" id="IPR011991">
    <property type="entry name" value="ArsR-like_HTH"/>
</dbReference>
<dbReference type="Gene3D" id="1.10.10.10">
    <property type="entry name" value="Winged helix-like DNA-binding domain superfamily/Winged helix DNA-binding domain"/>
    <property type="match status" value="1"/>
</dbReference>
<dbReference type="PANTHER" id="PTHR30154">
    <property type="entry name" value="LEUCINE-RESPONSIVE REGULATORY PROTEIN"/>
    <property type="match status" value="1"/>
</dbReference>